<dbReference type="EMBL" id="CAJNOL010000823">
    <property type="protein sequence ID" value="CAF1210624.1"/>
    <property type="molecule type" value="Genomic_DNA"/>
</dbReference>
<dbReference type="SUPFAM" id="SSF53335">
    <property type="entry name" value="S-adenosyl-L-methionine-dependent methyltransferases"/>
    <property type="match status" value="1"/>
</dbReference>
<dbReference type="Pfam" id="PF01728">
    <property type="entry name" value="FtsJ"/>
    <property type="match status" value="1"/>
</dbReference>
<evidence type="ECO:0000256" key="3">
    <source>
        <dbReference type="ARBA" id="ARBA00022603"/>
    </source>
</evidence>
<sequence>MLIKQFFSYRSFSISTYHYTKSWMTRHVSDPYVRRSVKENYRARSAFKLIEMNNTYKFLEPGHIVIDMGAAPGAWSQVLVKGVNARINKGKKSQQQQQQNELVHPSEITSLYKPNPDLKCGIVIALDRDPIFDIPGVHIIDDWNLTEETNNDCNRRLQDLLNRLKIDKVDGILSDMCPNVTGCKEIDHSAIVVLQRQALDFARRLLKTNGYFLCKLFQGQETFQEMRILLESLFHIVHLVKPSASRYQSPEMYLLAMKYHGDTSNISTNVDNNNQRIETNRNEIEKLLVEARRIRMKKIDK</sequence>
<feature type="domain" description="Ribosomal RNA methyltransferase FtsJ" evidence="9">
    <location>
        <begin position="41"/>
        <end position="259"/>
    </location>
</feature>
<gene>
    <name evidence="10" type="ORF">JXQ802_LOCUS24915</name>
</gene>
<evidence type="ECO:0000313" key="11">
    <source>
        <dbReference type="Proteomes" id="UP000663870"/>
    </source>
</evidence>
<keyword evidence="2" id="KW-0698">rRNA processing</keyword>
<keyword evidence="3" id="KW-0489">Methyltransferase</keyword>
<dbReference type="PANTHER" id="PTHR10920:SF18">
    <property type="entry name" value="RRNA METHYLTRANSFERASE 2, MITOCHONDRIAL"/>
    <property type="match status" value="1"/>
</dbReference>
<dbReference type="HAMAP" id="MF_01547">
    <property type="entry name" value="RNA_methyltr_E"/>
    <property type="match status" value="1"/>
</dbReference>
<dbReference type="AlphaFoldDB" id="A0A814WYI1"/>
<dbReference type="InterPro" id="IPR015507">
    <property type="entry name" value="rRNA-MeTfrase_E"/>
</dbReference>
<dbReference type="InterPro" id="IPR050082">
    <property type="entry name" value="RNA_methyltr_RlmE"/>
</dbReference>
<evidence type="ECO:0000256" key="1">
    <source>
        <dbReference type="ARBA" id="ARBA00009258"/>
    </source>
</evidence>
<dbReference type="Proteomes" id="UP000663870">
    <property type="component" value="Unassembled WGS sequence"/>
</dbReference>
<dbReference type="InterPro" id="IPR029063">
    <property type="entry name" value="SAM-dependent_MTases_sf"/>
</dbReference>
<comment type="caution">
    <text evidence="10">The sequence shown here is derived from an EMBL/GenBank/DDBJ whole genome shotgun (WGS) entry which is preliminary data.</text>
</comment>
<keyword evidence="8" id="KW-0175">Coiled coil</keyword>
<accession>A0A814WYI1</accession>
<keyword evidence="5 7" id="KW-0949">S-adenosyl-L-methionine</keyword>
<keyword evidence="4" id="KW-0808">Transferase</keyword>
<dbReference type="PANTHER" id="PTHR10920">
    <property type="entry name" value="RIBOSOMAL RNA METHYLTRANSFERASE"/>
    <property type="match status" value="1"/>
</dbReference>
<evidence type="ECO:0000256" key="2">
    <source>
        <dbReference type="ARBA" id="ARBA00022552"/>
    </source>
</evidence>
<feature type="active site" description="Proton acceptor" evidence="7">
    <location>
        <position position="215"/>
    </location>
</feature>
<dbReference type="GO" id="GO:0008650">
    <property type="term" value="F:rRNA (uridine-2'-O-)-methyltransferase activity"/>
    <property type="evidence" value="ECO:0007669"/>
    <property type="project" value="TreeGrafter"/>
</dbReference>
<evidence type="ECO:0000256" key="7">
    <source>
        <dbReference type="PIRSR" id="PIRSR005461-1"/>
    </source>
</evidence>
<comment type="similarity">
    <text evidence="1">Belongs to the class I-like SAM-binding methyltransferase superfamily. RNA methyltransferase RlmE family.</text>
</comment>
<evidence type="ECO:0000256" key="6">
    <source>
        <dbReference type="ARBA" id="ARBA00041184"/>
    </source>
</evidence>
<evidence type="ECO:0000256" key="8">
    <source>
        <dbReference type="SAM" id="Coils"/>
    </source>
</evidence>
<dbReference type="Gene3D" id="3.40.50.150">
    <property type="entry name" value="Vaccinia Virus protein VP39"/>
    <property type="match status" value="1"/>
</dbReference>
<feature type="coiled-coil region" evidence="8">
    <location>
        <begin position="270"/>
        <end position="297"/>
    </location>
</feature>
<evidence type="ECO:0000256" key="4">
    <source>
        <dbReference type="ARBA" id="ARBA00022679"/>
    </source>
</evidence>
<dbReference type="InterPro" id="IPR002877">
    <property type="entry name" value="RNA_MeTrfase_FtsJ_dom"/>
</dbReference>
<evidence type="ECO:0000256" key="5">
    <source>
        <dbReference type="ARBA" id="ARBA00022691"/>
    </source>
</evidence>
<proteinExistence type="inferred from homology"/>
<dbReference type="PIRSF" id="PIRSF005461">
    <property type="entry name" value="23S_rRNA_mtase"/>
    <property type="match status" value="1"/>
</dbReference>
<name>A0A814WYI1_9BILA</name>
<organism evidence="10 11">
    <name type="scientific">Rotaria sordida</name>
    <dbReference type="NCBI Taxonomy" id="392033"/>
    <lineage>
        <taxon>Eukaryota</taxon>
        <taxon>Metazoa</taxon>
        <taxon>Spiralia</taxon>
        <taxon>Gnathifera</taxon>
        <taxon>Rotifera</taxon>
        <taxon>Eurotatoria</taxon>
        <taxon>Bdelloidea</taxon>
        <taxon>Philodinida</taxon>
        <taxon>Philodinidae</taxon>
        <taxon>Rotaria</taxon>
    </lineage>
</organism>
<evidence type="ECO:0000259" key="9">
    <source>
        <dbReference type="Pfam" id="PF01728"/>
    </source>
</evidence>
<evidence type="ECO:0000313" key="10">
    <source>
        <dbReference type="EMBL" id="CAF1210624.1"/>
    </source>
</evidence>
<keyword evidence="11" id="KW-1185">Reference proteome</keyword>
<protein>
    <recommendedName>
        <fullName evidence="6">rRNA methyltransferase 2, mitochondrial</fullName>
    </recommendedName>
</protein>
<reference evidence="10" key="1">
    <citation type="submission" date="2021-02" db="EMBL/GenBank/DDBJ databases">
        <authorList>
            <person name="Nowell W R."/>
        </authorList>
    </citation>
    <scope>NUCLEOTIDE SEQUENCE</scope>
</reference>